<dbReference type="InterPro" id="IPR008972">
    <property type="entry name" value="Cupredoxin"/>
</dbReference>
<name>A0A1I6S1D6_9RHOB</name>
<dbReference type="RefSeq" id="WP_092423400.1">
    <property type="nucleotide sequence ID" value="NZ_FNCL01000004.1"/>
</dbReference>
<evidence type="ECO:0000313" key="2">
    <source>
        <dbReference type="EMBL" id="SFS70726.1"/>
    </source>
</evidence>
<dbReference type="Proteomes" id="UP000199392">
    <property type="component" value="Unassembled WGS sequence"/>
</dbReference>
<sequence>MLRKIGLSLLCLAGTAAPLAAAEQEVMLMGLGYFPDEVYVSVGDVINFVNDSTVPMSATAIDASWDSGVLQPGETYALEVTEGMQGAFGDTYAADSTAAGIIDYVNPAPLELDNNF</sequence>
<evidence type="ECO:0008006" key="4">
    <source>
        <dbReference type="Google" id="ProtNLM"/>
    </source>
</evidence>
<dbReference type="Gene3D" id="2.60.40.420">
    <property type="entry name" value="Cupredoxins - blue copper proteins"/>
    <property type="match status" value="1"/>
</dbReference>
<gene>
    <name evidence="2" type="ORF">SAMN04488050_10460</name>
</gene>
<reference evidence="3" key="1">
    <citation type="submission" date="2016-10" db="EMBL/GenBank/DDBJ databases">
        <authorList>
            <person name="Varghese N."/>
            <person name="Submissions S."/>
        </authorList>
    </citation>
    <scope>NUCLEOTIDE SEQUENCE [LARGE SCALE GENOMIC DNA]</scope>
    <source>
        <strain evidence="3">DSM 26894</strain>
    </source>
</reference>
<keyword evidence="1" id="KW-0732">Signal</keyword>
<organism evidence="2 3">
    <name type="scientific">Alloyangia pacifica</name>
    <dbReference type="NCBI Taxonomy" id="311180"/>
    <lineage>
        <taxon>Bacteria</taxon>
        <taxon>Pseudomonadati</taxon>
        <taxon>Pseudomonadota</taxon>
        <taxon>Alphaproteobacteria</taxon>
        <taxon>Rhodobacterales</taxon>
        <taxon>Roseobacteraceae</taxon>
        <taxon>Alloyangia</taxon>
    </lineage>
</organism>
<feature type="chain" id="PRO_5011745581" description="Plastocyanin" evidence="1">
    <location>
        <begin position="23"/>
        <end position="116"/>
    </location>
</feature>
<dbReference type="AlphaFoldDB" id="A0A1I6S1D6"/>
<dbReference type="SUPFAM" id="SSF49503">
    <property type="entry name" value="Cupredoxins"/>
    <property type="match status" value="1"/>
</dbReference>
<dbReference type="STRING" id="311180.SAMN04488050_10460"/>
<feature type="signal peptide" evidence="1">
    <location>
        <begin position="1"/>
        <end position="22"/>
    </location>
</feature>
<keyword evidence="3" id="KW-1185">Reference proteome</keyword>
<dbReference type="OrthoDB" id="7856719at2"/>
<accession>A0A1I6S1D6</accession>
<proteinExistence type="predicted"/>
<protein>
    <recommendedName>
        <fullName evidence="4">Plastocyanin</fullName>
    </recommendedName>
</protein>
<evidence type="ECO:0000313" key="3">
    <source>
        <dbReference type="Proteomes" id="UP000199392"/>
    </source>
</evidence>
<dbReference type="EMBL" id="FOZW01000004">
    <property type="protein sequence ID" value="SFS70726.1"/>
    <property type="molecule type" value="Genomic_DNA"/>
</dbReference>
<evidence type="ECO:0000256" key="1">
    <source>
        <dbReference type="SAM" id="SignalP"/>
    </source>
</evidence>